<evidence type="ECO:0000313" key="5">
    <source>
        <dbReference type="Proteomes" id="UP000015423"/>
    </source>
</evidence>
<accession>S5VFU0</accession>
<reference evidence="3" key="3">
    <citation type="submission" date="2015-08" db="EMBL/GenBank/DDBJ databases">
        <authorList>
            <person name="Weber T."/>
            <person name="Iftime D."/>
        </authorList>
    </citation>
    <scope>NUCLEOTIDE SEQUENCE</scope>
    <source>
        <strain evidence="3">Tu 365</strain>
    </source>
</reference>
<dbReference type="Pfam" id="PF04471">
    <property type="entry name" value="Mrr_cat"/>
    <property type="match status" value="1"/>
</dbReference>
<dbReference type="EMBL" id="CP006259">
    <property type="protein sequence ID" value="AGS73410.1"/>
    <property type="molecule type" value="Genomic_DNA"/>
</dbReference>
<dbReference type="HOGENOM" id="CLU_072803_0_0_11"/>
<dbReference type="InterPro" id="IPR007560">
    <property type="entry name" value="Restrct_endonuc_IV_Mrr"/>
</dbReference>
<sequence>MTVPTRPLRPARRGPRFDLRTTAWFFVLLALLLSLGGVIARTAAQAAQRRPVWAVILLLLASAAVIAGHRGRRRWSARRALRRATEALEAAAETAAHSLQEPAVAAAPVEAVAPPVAPAPAPAWEPATPAATTPAAGVAPAEETLLLDAAVVPQVMDYAVLDPDEFERAIAELCVRDGCTDVEVVGGAGDLGADVLAVAPSGHRLVVQCKRYGEGNRVGSQDLQRFGGTCFTVHEADIAVLVTTADFTAPALEYAEQCGIVCMDAEALTAWHLGTGPSPWETSYEA</sequence>
<evidence type="ECO:0000313" key="3">
    <source>
        <dbReference type="EMBL" id="AGS67285.1"/>
    </source>
</evidence>
<feature type="transmembrane region" description="Helical" evidence="1">
    <location>
        <begin position="52"/>
        <end position="69"/>
    </location>
</feature>
<dbReference type="GO" id="GO:0009307">
    <property type="term" value="P:DNA restriction-modification system"/>
    <property type="evidence" value="ECO:0007669"/>
    <property type="project" value="InterPro"/>
</dbReference>
<dbReference type="Gene3D" id="3.40.1350.10">
    <property type="match status" value="1"/>
</dbReference>
<reference evidence="3 5" key="2">
    <citation type="journal article" date="2013" name="J. Biotechnol.">
        <title>Complete genome sequence of the kirromycin producer Streptomyces collinus Tu 365 consisting of a linear chromosome and two linear plasmids.</title>
        <authorList>
            <person name="Ruckert C."/>
            <person name="Szczepanowski R."/>
            <person name="Albersmeier A."/>
            <person name="Goesmann A."/>
            <person name="Iftime D."/>
            <person name="Musiol E.M."/>
            <person name="Blin K."/>
            <person name="Wohlleben W."/>
            <person name="Puhler A."/>
            <person name="Kalinowski J."/>
            <person name="Weber T."/>
        </authorList>
    </citation>
    <scope>NUCLEOTIDE SEQUENCE [LARGE SCALE GENOMIC DNA]</scope>
    <source>
        <strain evidence="5">DSM 40733 / Tue 365</strain>
        <strain evidence="3">Tu 365</strain>
    </source>
</reference>
<proteinExistence type="predicted"/>
<evidence type="ECO:0000259" key="2">
    <source>
        <dbReference type="Pfam" id="PF04471"/>
    </source>
</evidence>
<dbReference type="KEGG" id="sci:B446_02265"/>
<dbReference type="PANTHER" id="PTHR30015:SF6">
    <property type="entry name" value="SLL1429 PROTEIN"/>
    <property type="match status" value="1"/>
</dbReference>
<evidence type="ECO:0000313" key="4">
    <source>
        <dbReference type="EMBL" id="AGS73410.1"/>
    </source>
</evidence>
<feature type="transmembrane region" description="Helical" evidence="1">
    <location>
        <begin position="21"/>
        <end position="40"/>
    </location>
</feature>
<feature type="domain" description="Restriction endonuclease type IV Mrr" evidence="2">
    <location>
        <begin position="161"/>
        <end position="271"/>
    </location>
</feature>
<dbReference type="PANTHER" id="PTHR30015">
    <property type="entry name" value="MRR RESTRICTION SYSTEM PROTEIN"/>
    <property type="match status" value="1"/>
</dbReference>
<keyword evidence="1" id="KW-0472">Membrane</keyword>
<dbReference type="EMBL" id="CP006259">
    <property type="protein sequence ID" value="AGS67285.1"/>
    <property type="molecule type" value="Genomic_DNA"/>
</dbReference>
<dbReference type="InterPro" id="IPR052906">
    <property type="entry name" value="Type_IV_Methyl-Rstrct_Enzyme"/>
</dbReference>
<dbReference type="KEGG" id="sci:B446_33030"/>
<protein>
    <recommendedName>
        <fullName evidence="2">Restriction endonuclease type IV Mrr domain-containing protein</fullName>
    </recommendedName>
</protein>
<dbReference type="GO" id="GO:0003677">
    <property type="term" value="F:DNA binding"/>
    <property type="evidence" value="ECO:0007669"/>
    <property type="project" value="InterPro"/>
</dbReference>
<dbReference type="eggNOG" id="COG1787">
    <property type="taxonomic scope" value="Bacteria"/>
</dbReference>
<dbReference type="Proteomes" id="UP000015423">
    <property type="component" value="Chromosome"/>
</dbReference>
<keyword evidence="5" id="KW-1185">Reference proteome</keyword>
<evidence type="ECO:0000256" key="1">
    <source>
        <dbReference type="SAM" id="Phobius"/>
    </source>
</evidence>
<dbReference type="SUPFAM" id="SSF52980">
    <property type="entry name" value="Restriction endonuclease-like"/>
    <property type="match status" value="1"/>
</dbReference>
<dbReference type="STRING" id="1214242.B446_02265"/>
<organism evidence="3 5">
    <name type="scientific">Streptomyces collinus (strain DSM 40733 / Tue 365)</name>
    <dbReference type="NCBI Taxonomy" id="1214242"/>
    <lineage>
        <taxon>Bacteria</taxon>
        <taxon>Bacillati</taxon>
        <taxon>Actinomycetota</taxon>
        <taxon>Actinomycetes</taxon>
        <taxon>Kitasatosporales</taxon>
        <taxon>Streptomycetaceae</taxon>
        <taxon>Streptomyces</taxon>
    </lineage>
</organism>
<dbReference type="AlphaFoldDB" id="S5VFU0"/>
<dbReference type="GO" id="GO:0015666">
    <property type="term" value="F:restriction endodeoxyribonuclease activity"/>
    <property type="evidence" value="ECO:0007669"/>
    <property type="project" value="TreeGrafter"/>
</dbReference>
<dbReference type="InterPro" id="IPR011856">
    <property type="entry name" value="tRNA_endonuc-like_dom_sf"/>
</dbReference>
<keyword evidence="1" id="KW-1133">Transmembrane helix</keyword>
<keyword evidence="1" id="KW-0812">Transmembrane</keyword>
<dbReference type="InterPro" id="IPR011335">
    <property type="entry name" value="Restrct_endonuc-II-like"/>
</dbReference>
<reference evidence="5" key="1">
    <citation type="submission" date="2012-10" db="EMBL/GenBank/DDBJ databases">
        <title>The complete genome sequence of Streptomyces collinus Tu 365.</title>
        <authorList>
            <person name="Ruckert C."/>
            <person name="Szczepanowski R."/>
            <person name="Goesmann A."/>
            <person name="Pross E.K."/>
            <person name="Musiol E.M."/>
            <person name="Blin K."/>
            <person name="Wohlleben W."/>
            <person name="Puhler A."/>
            <person name="Weber T."/>
            <person name="Kalinowski J."/>
        </authorList>
    </citation>
    <scope>NUCLEOTIDE SEQUENCE [LARGE SCALE GENOMIC DNA]</scope>
    <source>
        <strain evidence="5">DSM 40733 / Tue 365</strain>
    </source>
</reference>
<dbReference type="PATRIC" id="fig|1214242.5.peg.464"/>
<gene>
    <name evidence="3" type="ORF">B446_02265</name>
    <name evidence="4" type="ORF">B446_33030</name>
</gene>
<name>S5VFU0_STRC3</name>